<dbReference type="OrthoDB" id="509705at2"/>
<accession>A0A4Y8X6N0</accession>
<dbReference type="SUPFAM" id="SSF53756">
    <property type="entry name" value="UDP-Glycosyltransferase/glycogen phosphorylase"/>
    <property type="match status" value="1"/>
</dbReference>
<gene>
    <name evidence="6" type="ORF">BJ976_001308</name>
</gene>
<dbReference type="Gene3D" id="3.40.50.2000">
    <property type="entry name" value="Glycogen Phosphorylase B"/>
    <property type="match status" value="2"/>
</dbReference>
<evidence type="ECO:0000313" key="6">
    <source>
        <dbReference type="EMBL" id="MBB4882957.1"/>
    </source>
</evidence>
<dbReference type="RefSeq" id="WP_135028089.1">
    <property type="nucleotide sequence ID" value="NZ_BMLA01000001.1"/>
</dbReference>
<keyword evidence="2" id="KW-0328">Glycosyltransferase</keyword>
<evidence type="ECO:0000256" key="2">
    <source>
        <dbReference type="ARBA" id="ARBA00022676"/>
    </source>
</evidence>
<evidence type="ECO:0000259" key="5">
    <source>
        <dbReference type="Pfam" id="PF13579"/>
    </source>
</evidence>
<evidence type="ECO:0000256" key="3">
    <source>
        <dbReference type="ARBA" id="ARBA00022679"/>
    </source>
</evidence>
<dbReference type="InterPro" id="IPR001296">
    <property type="entry name" value="Glyco_trans_1"/>
</dbReference>
<organism evidence="6 7">
    <name type="scientific">Micrococcus flavus</name>
    <dbReference type="NCBI Taxonomy" id="384602"/>
    <lineage>
        <taxon>Bacteria</taxon>
        <taxon>Bacillati</taxon>
        <taxon>Actinomycetota</taxon>
        <taxon>Actinomycetes</taxon>
        <taxon>Micrococcales</taxon>
        <taxon>Micrococcaceae</taxon>
        <taxon>Micrococcus</taxon>
    </lineage>
</organism>
<dbReference type="Pfam" id="PF13579">
    <property type="entry name" value="Glyco_trans_4_4"/>
    <property type="match status" value="1"/>
</dbReference>
<dbReference type="InterPro" id="IPR028098">
    <property type="entry name" value="Glyco_trans_4-like_N"/>
</dbReference>
<comment type="similarity">
    <text evidence="1">Belongs to the glycosyltransferase group 1 family. Glycosyltransferase 4 subfamily.</text>
</comment>
<feature type="domain" description="Glycosyl transferase family 1" evidence="4">
    <location>
        <begin position="384"/>
        <end position="557"/>
    </location>
</feature>
<evidence type="ECO:0000259" key="4">
    <source>
        <dbReference type="Pfam" id="PF00534"/>
    </source>
</evidence>
<feature type="domain" description="Glycosyltransferase subfamily 4-like N-terminal" evidence="5">
    <location>
        <begin position="196"/>
        <end position="370"/>
    </location>
</feature>
<dbReference type="AlphaFoldDB" id="A0A4Y8X6N0"/>
<dbReference type="EMBL" id="JACHMC010000001">
    <property type="protein sequence ID" value="MBB4882957.1"/>
    <property type="molecule type" value="Genomic_DNA"/>
</dbReference>
<keyword evidence="3 6" id="KW-0808">Transferase</keyword>
<keyword evidence="7" id="KW-1185">Reference proteome</keyword>
<evidence type="ECO:0000313" key="7">
    <source>
        <dbReference type="Proteomes" id="UP000560081"/>
    </source>
</evidence>
<comment type="caution">
    <text evidence="6">The sequence shown here is derived from an EMBL/GenBank/DDBJ whole genome shotgun (WGS) entry which is preliminary data.</text>
</comment>
<reference evidence="6 7" key="1">
    <citation type="submission" date="2020-08" db="EMBL/GenBank/DDBJ databases">
        <title>Sequencing the genomes of 1000 actinobacteria strains.</title>
        <authorList>
            <person name="Klenk H.-P."/>
        </authorList>
    </citation>
    <scope>NUCLEOTIDE SEQUENCE [LARGE SCALE GENOMIC DNA]</scope>
    <source>
        <strain evidence="6 7">DSM 19079</strain>
    </source>
</reference>
<dbReference type="CDD" id="cd03801">
    <property type="entry name" value="GT4_PimA-like"/>
    <property type="match status" value="1"/>
</dbReference>
<evidence type="ECO:0000256" key="1">
    <source>
        <dbReference type="ARBA" id="ARBA00009481"/>
    </source>
</evidence>
<name>A0A4Y8X6N0_9MICC</name>
<dbReference type="Pfam" id="PF00534">
    <property type="entry name" value="Glycos_transf_1"/>
    <property type="match status" value="1"/>
</dbReference>
<protein>
    <submittedName>
        <fullName evidence="6">Glycosyltransferase involved in cell wall biosynthesis</fullName>
    </submittedName>
</protein>
<dbReference type="GO" id="GO:0016757">
    <property type="term" value="F:glycosyltransferase activity"/>
    <property type="evidence" value="ECO:0007669"/>
    <property type="project" value="UniProtKB-KW"/>
</dbReference>
<proteinExistence type="inferred from homology"/>
<dbReference type="PANTHER" id="PTHR12526:SF640">
    <property type="entry name" value="COLANIC ACID BIOSYNTHESIS GLYCOSYLTRANSFERASE WCAL-RELATED"/>
    <property type="match status" value="1"/>
</dbReference>
<sequence>MGAASPVPWRANLGVLAQTVAEHAVDDPVLLALQGSRRLPDRLSAPAARALAALGPVAGGVPAAVGLHMAGDARAAHDRLATASGPRSAPARADVLVHLAAFDDAAAVLEAVPPARRGAAWHAAAARLAHHTGDLDGAVRHARVHRRNRALAARMAGEREALIGDWPTLPREPGYLPRPGHVLHVLTNSLPHTRSGYAQRSHAILRAQADAGLHVSAVTRPGYPVQVGVPWARAVDVVDGITYRRLTPSRLAQGQAARVRQHADLLLELVRAERPALLHTTTHYVNAMAVRAVAEACGIPWVYEVRGRLADTWASTRGPAAAGSARHAAFTSREAEAARAADAVVTLGEGMRDALIAEGVDRERIVLAPNAVDARFEAEPPSRADARARLGLDPDAQYVGTVSSIVDYEGLDLLLRAVARLAPNHPRLRLRIAGDGVALPGLRVLAERLGIAGICDVPGRVAREDVLWHHAALDVFCVPRRDLAVTRTVTPMKSVEASAVGRPVVASDLPALAELVEDGVTGRLFRAEDLDALVEVLADLLARPAEADRLGRAGRDWALATRTWTGNAARYRDLYSSLGVTDA</sequence>
<dbReference type="Proteomes" id="UP000560081">
    <property type="component" value="Unassembled WGS sequence"/>
</dbReference>
<dbReference type="PANTHER" id="PTHR12526">
    <property type="entry name" value="GLYCOSYLTRANSFERASE"/>
    <property type="match status" value="1"/>
</dbReference>